<proteinExistence type="predicted"/>
<dbReference type="InterPro" id="IPR014001">
    <property type="entry name" value="Helicase_ATP-bd"/>
</dbReference>
<dbReference type="PANTHER" id="PTHR30580:SF1">
    <property type="entry name" value="COMF OPERON PROTEIN 1"/>
    <property type="match status" value="1"/>
</dbReference>
<evidence type="ECO:0000259" key="5">
    <source>
        <dbReference type="PROSITE" id="PS51194"/>
    </source>
</evidence>
<accession>A0A7Z7VXS9</accession>
<dbReference type="GO" id="GO:0006270">
    <property type="term" value="P:DNA replication initiation"/>
    <property type="evidence" value="ECO:0007669"/>
    <property type="project" value="TreeGrafter"/>
</dbReference>
<dbReference type="GO" id="GO:0006302">
    <property type="term" value="P:double-strand break repair"/>
    <property type="evidence" value="ECO:0007669"/>
    <property type="project" value="TreeGrafter"/>
</dbReference>
<evidence type="ECO:0000256" key="2">
    <source>
        <dbReference type="ARBA" id="ARBA00022840"/>
    </source>
</evidence>
<dbReference type="EMBL" id="LR962863">
    <property type="protein sequence ID" value="CAD7360418.1"/>
    <property type="molecule type" value="Genomic_DNA"/>
</dbReference>
<dbReference type="EMBL" id="UHEF01000001">
    <property type="protein sequence ID" value="SUM89975.1"/>
    <property type="molecule type" value="Genomic_DNA"/>
</dbReference>
<reference evidence="8" key="2">
    <citation type="submission" date="2018-06" db="EMBL/GenBank/DDBJ databases">
        <authorList>
            <consortium name="Pathogen Informatics"/>
            <person name="Doyle S."/>
        </authorList>
    </citation>
    <scope>NUCLEOTIDE SEQUENCE [LARGE SCALE GENOMIC DNA]</scope>
    <source>
        <strain evidence="8">NCTC12218</strain>
    </source>
</reference>
<dbReference type="EMBL" id="POVK01000006">
    <property type="protein sequence ID" value="NHA33492.1"/>
    <property type="molecule type" value="Genomic_DNA"/>
</dbReference>
<dbReference type="GO" id="GO:0006310">
    <property type="term" value="P:DNA recombination"/>
    <property type="evidence" value="ECO:0007669"/>
    <property type="project" value="TreeGrafter"/>
</dbReference>
<keyword evidence="10" id="KW-1185">Reference proteome</keyword>
<keyword evidence="8" id="KW-0378">Hydrolase</keyword>
<dbReference type="RefSeq" id="WP_016424515.1">
    <property type="nucleotide sequence ID" value="NZ_CABKRV010000001.1"/>
</dbReference>
<dbReference type="PROSITE" id="PS51194">
    <property type="entry name" value="HELICASE_CTER"/>
    <property type="match status" value="1"/>
</dbReference>
<dbReference type="Proteomes" id="UP000572988">
    <property type="component" value="Unassembled WGS sequence"/>
</dbReference>
<sequence length="429" mass="49918">MYLNGQLITDVALCREVDIETQKKGIERTKQGWLCARCATTAPEHFYRYKSPYHDNTVVYCRHCIQMGRIDNLTTVFITKSLMKCTTGVYHLTFQLSEQQQFASDRIVQAVMNFESLLVHAVTGAGKTEMMFEAIARARRAAYNVAIVSPRLDVVIELSYRVQQSFESEAIDVLHQASKQQYDAHFVISTVHQLYRFKNHFHVIFVDEVDAFPLSMDTTLMSTIENAARTHKSLIYMTATPPKKLKAQFDNEHTITLPARFHQKPLVVPRFKYFKVRFSKVQLYLLNQMKHQQKQQRTTLIFFSDIQQMRKFFETYRHQIEQLHFVHSEDSARIKKVEALRQKAYSIMLTTTILERGFTMADLDVWVVDSHRFSATALIQIAGRVGRKMQSPGGDVCFFHEGRTTAMFTARREIKMMNRIARQRGWIDG</sequence>
<keyword evidence="7" id="KW-0347">Helicase</keyword>
<dbReference type="Gene3D" id="3.40.50.300">
    <property type="entry name" value="P-loop containing nucleotide triphosphate hydrolases"/>
    <property type="match status" value="2"/>
</dbReference>
<evidence type="ECO:0000313" key="6">
    <source>
        <dbReference type="EMBL" id="CAD7360418.1"/>
    </source>
</evidence>
<keyword evidence="2" id="KW-0067">ATP-binding</keyword>
<gene>
    <name evidence="7" type="ORF">C1O36_02945</name>
    <name evidence="8" type="ORF">NCTC12218_02094</name>
</gene>
<dbReference type="SMART" id="SM00487">
    <property type="entry name" value="DEXDc"/>
    <property type="match status" value="1"/>
</dbReference>
<dbReference type="InterPro" id="IPR006935">
    <property type="entry name" value="Helicase/UvrB_N"/>
</dbReference>
<dbReference type="GeneID" id="93790742"/>
<reference evidence="7 10" key="1">
    <citation type="submission" date="2018-01" db="EMBL/GenBank/DDBJ databases">
        <title>Complete genome sequence of Staphylococcus Scheliferi isolated from human.</title>
        <authorList>
            <person name="Abouelkhair M.A."/>
            <person name="Bemis D.A."/>
            <person name="Kania S.A."/>
        </authorList>
    </citation>
    <scope>NUCLEOTIDE SEQUENCE [LARGE SCALE GENOMIC DNA]</scope>
    <source>
        <strain evidence="7 10">ATCC 43808</strain>
    </source>
</reference>
<dbReference type="CDD" id="cd18785">
    <property type="entry name" value="SF2_C"/>
    <property type="match status" value="1"/>
</dbReference>
<evidence type="ECO:0000256" key="3">
    <source>
        <dbReference type="ARBA" id="ARBA00023125"/>
    </source>
</evidence>
<evidence type="ECO:0000313" key="9">
    <source>
        <dbReference type="Proteomes" id="UP000264146"/>
    </source>
</evidence>
<dbReference type="EC" id="3.6.1.-" evidence="8"/>
<organism evidence="8">
    <name type="scientific">Staphylococcus schleiferi</name>
    <dbReference type="NCBI Taxonomy" id="1295"/>
    <lineage>
        <taxon>Bacteria</taxon>
        <taxon>Bacillati</taxon>
        <taxon>Bacillota</taxon>
        <taxon>Bacilli</taxon>
        <taxon>Bacillales</taxon>
        <taxon>Staphylococcaceae</taxon>
        <taxon>Staphylococcus</taxon>
    </lineage>
</organism>
<dbReference type="SMART" id="SM00490">
    <property type="entry name" value="HELICc"/>
    <property type="match status" value="1"/>
</dbReference>
<dbReference type="GO" id="GO:0005524">
    <property type="term" value="F:ATP binding"/>
    <property type="evidence" value="ECO:0007669"/>
    <property type="project" value="UniProtKB-KW"/>
</dbReference>
<evidence type="ECO:0000256" key="1">
    <source>
        <dbReference type="ARBA" id="ARBA00022741"/>
    </source>
</evidence>
<name>A0A7Z7VXS9_STASC</name>
<dbReference type="PROSITE" id="PS51192">
    <property type="entry name" value="HELICASE_ATP_BIND_1"/>
    <property type="match status" value="1"/>
</dbReference>
<keyword evidence="3" id="KW-0238">DNA-binding</keyword>
<dbReference type="InterPro" id="IPR001650">
    <property type="entry name" value="Helicase_C-like"/>
</dbReference>
<evidence type="ECO:0000313" key="8">
    <source>
        <dbReference type="EMBL" id="SUM89975.1"/>
    </source>
</evidence>
<keyword evidence="1" id="KW-0547">Nucleotide-binding</keyword>
<dbReference type="SUPFAM" id="SSF52540">
    <property type="entry name" value="P-loop containing nucleoside triphosphate hydrolases"/>
    <property type="match status" value="1"/>
</dbReference>
<dbReference type="PANTHER" id="PTHR30580">
    <property type="entry name" value="PRIMOSOMAL PROTEIN N"/>
    <property type="match status" value="1"/>
</dbReference>
<reference evidence="6 9" key="3">
    <citation type="submission" date="2020-11" db="EMBL/GenBank/DDBJ databases">
        <authorList>
            <consortium name="Pathogen Informatics"/>
        </authorList>
    </citation>
    <scope>NUCLEOTIDE SEQUENCE [LARGE SCALE GENOMIC DNA]</scope>
    <source>
        <strain evidence="6 9">NCTC12218</strain>
    </source>
</reference>
<feature type="domain" description="Helicase ATP-binding" evidence="4">
    <location>
        <begin position="108"/>
        <end position="259"/>
    </location>
</feature>
<dbReference type="AlphaFoldDB" id="A0A7Z7VXS9"/>
<feature type="domain" description="Helicase C-terminal" evidence="5">
    <location>
        <begin position="285"/>
        <end position="429"/>
    </location>
</feature>
<dbReference type="Pfam" id="PF00271">
    <property type="entry name" value="Helicase_C"/>
    <property type="match status" value="1"/>
</dbReference>
<dbReference type="Proteomes" id="UP000264146">
    <property type="component" value="Chromosome"/>
</dbReference>
<dbReference type="GO" id="GO:0003677">
    <property type="term" value="F:DNA binding"/>
    <property type="evidence" value="ECO:0007669"/>
    <property type="project" value="UniProtKB-KW"/>
</dbReference>
<dbReference type="GO" id="GO:0043138">
    <property type="term" value="F:3'-5' DNA helicase activity"/>
    <property type="evidence" value="ECO:0007669"/>
    <property type="project" value="TreeGrafter"/>
</dbReference>
<dbReference type="Pfam" id="PF04851">
    <property type="entry name" value="ResIII"/>
    <property type="match status" value="1"/>
</dbReference>
<evidence type="ECO:0000313" key="10">
    <source>
        <dbReference type="Proteomes" id="UP000572988"/>
    </source>
</evidence>
<dbReference type="GO" id="GO:0016787">
    <property type="term" value="F:hydrolase activity"/>
    <property type="evidence" value="ECO:0007669"/>
    <property type="project" value="UniProtKB-KW"/>
</dbReference>
<evidence type="ECO:0000259" key="4">
    <source>
        <dbReference type="PROSITE" id="PS51192"/>
    </source>
</evidence>
<evidence type="ECO:0000313" key="7">
    <source>
        <dbReference type="EMBL" id="NHA33492.1"/>
    </source>
</evidence>
<dbReference type="InterPro" id="IPR027417">
    <property type="entry name" value="P-loop_NTPase"/>
</dbReference>
<protein>
    <submittedName>
        <fullName evidence="8">ComF operon protein 1</fullName>
        <ecNumber evidence="8">3.6.1.-</ecNumber>
    </submittedName>
    <submittedName>
        <fullName evidence="7">DNA/RNA helicase</fullName>
    </submittedName>
</protein>